<evidence type="ECO:0000313" key="4">
    <source>
        <dbReference type="EMBL" id="MDM5287235.1"/>
    </source>
</evidence>
<dbReference type="Gene3D" id="3.30.420.40">
    <property type="match status" value="2"/>
</dbReference>
<dbReference type="EMBL" id="JAUCFI010000003">
    <property type="protein sequence ID" value="MDM5287235.1"/>
    <property type="molecule type" value="Genomic_DNA"/>
</dbReference>
<protein>
    <submittedName>
        <fullName evidence="4">ParM/StbA family protein</fullName>
    </submittedName>
</protein>
<dbReference type="AlphaFoldDB" id="A0AAJ1VEV3"/>
<organism evidence="4 5">
    <name type="scientific">Peribacillus frigoritolerans</name>
    <dbReference type="NCBI Taxonomy" id="450367"/>
    <lineage>
        <taxon>Bacteria</taxon>
        <taxon>Bacillati</taxon>
        <taxon>Bacillota</taxon>
        <taxon>Bacilli</taxon>
        <taxon>Bacillales</taxon>
        <taxon>Bacillaceae</taxon>
        <taxon>Peribacillus</taxon>
    </lineage>
</organism>
<evidence type="ECO:0000259" key="3">
    <source>
        <dbReference type="Pfam" id="PF22128"/>
    </source>
</evidence>
<accession>A0AAJ1VEV3</accession>
<dbReference type="InterPro" id="IPR043129">
    <property type="entry name" value="ATPase_NBD"/>
</dbReference>
<evidence type="ECO:0000313" key="5">
    <source>
        <dbReference type="Proteomes" id="UP001238973"/>
    </source>
</evidence>
<feature type="domain" description="Alp7A-like C-terminal" evidence="3">
    <location>
        <begin position="212"/>
        <end position="350"/>
    </location>
</feature>
<dbReference type="Proteomes" id="UP001238973">
    <property type="component" value="Unassembled WGS sequence"/>
</dbReference>
<reference evidence="4" key="1">
    <citation type="submission" date="2023-06" db="EMBL/GenBank/DDBJ databases">
        <title>Comparative genomics of Bacillaceae isolates and their secondary metabolite potential.</title>
        <authorList>
            <person name="Song L."/>
            <person name="Nielsen L.J."/>
            <person name="Mohite O."/>
            <person name="Xu X."/>
            <person name="Weber T."/>
            <person name="Kovacs A.T."/>
        </authorList>
    </citation>
    <scope>NUCLEOTIDE SEQUENCE</scope>
    <source>
        <strain evidence="4">G1S1</strain>
    </source>
</reference>
<evidence type="ECO:0000259" key="2">
    <source>
        <dbReference type="Pfam" id="PF17989"/>
    </source>
</evidence>
<feature type="domain" description="Actin-like protein N-terminal" evidence="2">
    <location>
        <begin position="7"/>
        <end position="188"/>
    </location>
</feature>
<dbReference type="Pfam" id="PF22128">
    <property type="entry name" value="Alp7A_like_C"/>
    <property type="match status" value="1"/>
</dbReference>
<dbReference type="InterPro" id="IPR054368">
    <property type="entry name" value="Alp7A-like_C"/>
</dbReference>
<feature type="region of interest" description="Disordered" evidence="1">
    <location>
        <begin position="377"/>
        <end position="397"/>
    </location>
</feature>
<dbReference type="CDD" id="cd24023">
    <property type="entry name" value="ASKHA_NBD_ParM_Alp7A-like"/>
    <property type="match status" value="1"/>
</dbReference>
<evidence type="ECO:0000256" key="1">
    <source>
        <dbReference type="SAM" id="MobiDB-lite"/>
    </source>
</evidence>
<sequence>MSSRIAAIDVGNDAIKAIFGKLESELYIPNVIAKDIEDRPVIGIEELDEKNPLEGLHIRVHSPALQDNNAIYRVGNLATKSDNPTELDLGSSKSEEDQTLVMLFAAIALDAAKQGNNDKFKKVNNVVEANYTLGTGLPLREVKEGKDVGYRSKLLGSVHQVEFLITPKYQGIKVNIKFDEVKVYPEGFAAYINLVMDNDLNIINRELIDRRILIQDIGGLSTDIAVIKNRKVDDDKAQGFNLGVAEALESIREEIRKKHGVELDSRRDVVEIITKKNDRNHIMVRGSRTSVHDIVDRILGELAKKQYRHLRNVWQKNSQTEICYFVGGGSIVLKDYLKTLNQNFDGYNIDFFEDERESVWMMANAYYKLISDFNRRNSKEQQQSHQKKKEQRSGAVK</sequence>
<dbReference type="Pfam" id="PF17989">
    <property type="entry name" value="ALP_N"/>
    <property type="match status" value="1"/>
</dbReference>
<dbReference type="SUPFAM" id="SSF53067">
    <property type="entry name" value="Actin-like ATPase domain"/>
    <property type="match status" value="2"/>
</dbReference>
<proteinExistence type="predicted"/>
<comment type="caution">
    <text evidence="4">The sequence shown here is derived from an EMBL/GenBank/DDBJ whole genome shotgun (WGS) entry which is preliminary data.</text>
</comment>
<gene>
    <name evidence="4" type="ORF">QUF85_28640</name>
</gene>
<name>A0AAJ1VEV3_9BACI</name>
<dbReference type="InterPro" id="IPR040607">
    <property type="entry name" value="ALP_N"/>
</dbReference>
<dbReference type="RefSeq" id="WP_048680510.1">
    <property type="nucleotide sequence ID" value="NZ_CP084539.1"/>
</dbReference>